<evidence type="ECO:0000259" key="6">
    <source>
        <dbReference type="Pfam" id="PF00924"/>
    </source>
</evidence>
<dbReference type="Proteomes" id="UP001499979">
    <property type="component" value="Unassembled WGS sequence"/>
</dbReference>
<feature type="transmembrane region" description="Helical" evidence="5">
    <location>
        <begin position="126"/>
        <end position="147"/>
    </location>
</feature>
<feature type="transmembrane region" description="Helical" evidence="5">
    <location>
        <begin position="153"/>
        <end position="172"/>
    </location>
</feature>
<dbReference type="InterPro" id="IPR006685">
    <property type="entry name" value="MscS_channel_2nd"/>
</dbReference>
<dbReference type="PANTHER" id="PTHR30566:SF25">
    <property type="entry name" value="INNER MEMBRANE PROTEIN"/>
    <property type="match status" value="1"/>
</dbReference>
<dbReference type="PANTHER" id="PTHR30566">
    <property type="entry name" value="YNAI-RELATED MECHANOSENSITIVE ION CHANNEL"/>
    <property type="match status" value="1"/>
</dbReference>
<dbReference type="RefSeq" id="WP_343909481.1">
    <property type="nucleotide sequence ID" value="NZ_BAAAJE010000024.1"/>
</dbReference>
<feature type="transmembrane region" description="Helical" evidence="5">
    <location>
        <begin position="78"/>
        <end position="99"/>
    </location>
</feature>
<protein>
    <submittedName>
        <fullName evidence="7">Mechanosensitive ion channel</fullName>
    </submittedName>
</protein>
<proteinExistence type="predicted"/>
<dbReference type="EMBL" id="BAAAJE010000024">
    <property type="protein sequence ID" value="GAA1157969.1"/>
    <property type="molecule type" value="Genomic_DNA"/>
</dbReference>
<keyword evidence="3 5" id="KW-1133">Transmembrane helix</keyword>
<dbReference type="SUPFAM" id="SSF50182">
    <property type="entry name" value="Sm-like ribonucleoproteins"/>
    <property type="match status" value="1"/>
</dbReference>
<feature type="transmembrane region" description="Helical" evidence="5">
    <location>
        <begin position="6"/>
        <end position="24"/>
    </location>
</feature>
<evidence type="ECO:0000313" key="8">
    <source>
        <dbReference type="Proteomes" id="UP001499979"/>
    </source>
</evidence>
<dbReference type="Pfam" id="PF00924">
    <property type="entry name" value="MS_channel_2nd"/>
    <property type="match status" value="1"/>
</dbReference>
<name>A0ABN1ULQ4_9ACTN</name>
<dbReference type="InterPro" id="IPR010920">
    <property type="entry name" value="LSM_dom_sf"/>
</dbReference>
<feature type="domain" description="Mechanosensitive ion channel MscS" evidence="6">
    <location>
        <begin position="175"/>
        <end position="241"/>
    </location>
</feature>
<dbReference type="InterPro" id="IPR023408">
    <property type="entry name" value="MscS_beta-dom_sf"/>
</dbReference>
<evidence type="ECO:0000256" key="2">
    <source>
        <dbReference type="ARBA" id="ARBA00022692"/>
    </source>
</evidence>
<comment type="subcellular location">
    <subcellularLocation>
        <location evidence="1">Membrane</location>
    </subcellularLocation>
</comment>
<keyword evidence="2 5" id="KW-0812">Transmembrane</keyword>
<sequence length="346" mass="38074">MIPTLVGVGAAVVVAVLVIATTRLGCRLAARRWPAVRHLERRSRIAFRVLVLMVALNPVLATVRPADAEAWWWTWGTTTARVLAIVAGGWFLTSVALFLEDAGLRHYRTDVTDNLAARRMRTQMLVLRRLTIAVAAIITLGAALLALPGVKAVGASVLASAGLLSVVAALAAQSLLGNVFAGIQIAFGDSVRLDDVVIVDDEWGWIEEITLTYVVVRLWDERRLVVPSTYFTTTPFQNWTRRRSELLGAVELDVDWTVDPGRLREQLAVALSTTDLWDGRAQVLQVTDAVGGWVRVRALVTASDAGRLFDLRCHVREHLVGWIRDNDAGVPRQRVEMVRDLARPEG</sequence>
<dbReference type="Gene3D" id="2.30.30.60">
    <property type="match status" value="1"/>
</dbReference>
<organism evidence="7 8">
    <name type="scientific">Nocardioides aquiterrae</name>
    <dbReference type="NCBI Taxonomy" id="203799"/>
    <lineage>
        <taxon>Bacteria</taxon>
        <taxon>Bacillati</taxon>
        <taxon>Actinomycetota</taxon>
        <taxon>Actinomycetes</taxon>
        <taxon>Propionibacteriales</taxon>
        <taxon>Nocardioidaceae</taxon>
        <taxon>Nocardioides</taxon>
    </lineage>
</organism>
<keyword evidence="4 5" id="KW-0472">Membrane</keyword>
<accession>A0ABN1ULQ4</accession>
<gene>
    <name evidence="7" type="ORF">GCM10009606_39850</name>
</gene>
<feature type="transmembrane region" description="Helical" evidence="5">
    <location>
        <begin position="45"/>
        <end position="66"/>
    </location>
</feature>
<reference evidence="7 8" key="1">
    <citation type="journal article" date="2019" name="Int. J. Syst. Evol. Microbiol.">
        <title>The Global Catalogue of Microorganisms (GCM) 10K type strain sequencing project: providing services to taxonomists for standard genome sequencing and annotation.</title>
        <authorList>
            <consortium name="The Broad Institute Genomics Platform"/>
            <consortium name="The Broad Institute Genome Sequencing Center for Infectious Disease"/>
            <person name="Wu L."/>
            <person name="Ma J."/>
        </authorList>
    </citation>
    <scope>NUCLEOTIDE SEQUENCE [LARGE SCALE GENOMIC DNA]</scope>
    <source>
        <strain evidence="7 8">JCM 11813</strain>
    </source>
</reference>
<evidence type="ECO:0000313" key="7">
    <source>
        <dbReference type="EMBL" id="GAA1157969.1"/>
    </source>
</evidence>
<dbReference type="Gene3D" id="1.10.287.1260">
    <property type="match status" value="1"/>
</dbReference>
<evidence type="ECO:0000256" key="3">
    <source>
        <dbReference type="ARBA" id="ARBA00022989"/>
    </source>
</evidence>
<comment type="caution">
    <text evidence="7">The sequence shown here is derived from an EMBL/GenBank/DDBJ whole genome shotgun (WGS) entry which is preliminary data.</text>
</comment>
<evidence type="ECO:0000256" key="1">
    <source>
        <dbReference type="ARBA" id="ARBA00004370"/>
    </source>
</evidence>
<evidence type="ECO:0000256" key="5">
    <source>
        <dbReference type="SAM" id="Phobius"/>
    </source>
</evidence>
<keyword evidence="8" id="KW-1185">Reference proteome</keyword>
<evidence type="ECO:0000256" key="4">
    <source>
        <dbReference type="ARBA" id="ARBA00023136"/>
    </source>
</evidence>